<feature type="transmembrane region" description="Helical" evidence="2">
    <location>
        <begin position="49"/>
        <end position="72"/>
    </location>
</feature>
<reference evidence="4" key="1">
    <citation type="submission" date="2020-10" db="EMBL/GenBank/DDBJ databases">
        <title>Connecting structure to function with the recovery of over 1000 high-quality activated sludge metagenome-assembled genomes encoding full-length rRNA genes using long-read sequencing.</title>
        <authorList>
            <person name="Singleton C.M."/>
            <person name="Petriglieri F."/>
            <person name="Kristensen J.M."/>
            <person name="Kirkegaard R.H."/>
            <person name="Michaelsen T.Y."/>
            <person name="Andersen M.H."/>
            <person name="Karst S.M."/>
            <person name="Dueholm M.S."/>
            <person name="Nielsen P.H."/>
            <person name="Albertsen M."/>
        </authorList>
    </citation>
    <scope>NUCLEOTIDE SEQUENCE</scope>
    <source>
        <strain evidence="4">EsbW_18-Q3-R4-48_MAXAC.044</strain>
    </source>
</reference>
<organism evidence="4 5">
    <name type="scientific">Candidatus Propionivibrio dominans</name>
    <dbReference type="NCBI Taxonomy" id="2954373"/>
    <lineage>
        <taxon>Bacteria</taxon>
        <taxon>Pseudomonadati</taxon>
        <taxon>Pseudomonadota</taxon>
        <taxon>Betaproteobacteria</taxon>
        <taxon>Rhodocyclales</taxon>
        <taxon>Rhodocyclaceae</taxon>
        <taxon>Propionivibrio</taxon>
    </lineage>
</organism>
<keyword evidence="2" id="KW-0472">Membrane</keyword>
<name>A0A9D7FI00_9RHOO</name>
<evidence type="ECO:0000313" key="4">
    <source>
        <dbReference type="EMBL" id="MBK7424604.1"/>
    </source>
</evidence>
<dbReference type="Pfam" id="PF07916">
    <property type="entry name" value="TraG_N"/>
    <property type="match status" value="1"/>
</dbReference>
<feature type="compositionally biased region" description="Polar residues" evidence="1">
    <location>
        <begin position="104"/>
        <end position="116"/>
    </location>
</feature>
<protein>
    <submittedName>
        <fullName evidence="4">Conjugal transfer protein TraG N-terminal domain-containing protein</fullName>
    </submittedName>
</protein>
<evidence type="ECO:0000313" key="5">
    <source>
        <dbReference type="Proteomes" id="UP000886602"/>
    </source>
</evidence>
<dbReference type="AlphaFoldDB" id="A0A9D7FI00"/>
<dbReference type="InterPro" id="IPR012931">
    <property type="entry name" value="TraG_N_Proteobacteria"/>
</dbReference>
<gene>
    <name evidence="4" type="ORF">IPJ48_16800</name>
</gene>
<proteinExistence type="predicted"/>
<dbReference type="EMBL" id="JADJNC010000037">
    <property type="protein sequence ID" value="MBK7424604.1"/>
    <property type="molecule type" value="Genomic_DNA"/>
</dbReference>
<keyword evidence="2" id="KW-0812">Transmembrane</keyword>
<evidence type="ECO:0000259" key="3">
    <source>
        <dbReference type="Pfam" id="PF07916"/>
    </source>
</evidence>
<keyword evidence="2" id="KW-1133">Transmembrane helix</keyword>
<comment type="caution">
    <text evidence="4">The sequence shown here is derived from an EMBL/GenBank/DDBJ whole genome shotgun (WGS) entry which is preliminary data.</text>
</comment>
<feature type="compositionally biased region" description="Low complexity" evidence="1">
    <location>
        <begin position="117"/>
        <end position="129"/>
    </location>
</feature>
<evidence type="ECO:0000256" key="2">
    <source>
        <dbReference type="SAM" id="Phobius"/>
    </source>
</evidence>
<dbReference type="Proteomes" id="UP000886602">
    <property type="component" value="Unassembled WGS sequence"/>
</dbReference>
<accession>A0A9D7FI00</accession>
<sequence>MTMLWVQLWAPLYAIVNFVGTMAHAKSLKASLAGVDGISISNASALMNTTISGEAIAGILTIAVPMIALAIVKGGEVAMSGVTSSLTSGANSAATRAGGDVGTGNVSMGNTQWGNHSANNTSANQSNASFGYTDPGMGTVRVPRVRTPLLRRAGFPTCLYKQCWRECLGRRPDGRGP</sequence>
<feature type="domain" description="TraG N-terminal Proteobacteria" evidence="3">
    <location>
        <begin position="2"/>
        <end position="93"/>
    </location>
</feature>
<evidence type="ECO:0000256" key="1">
    <source>
        <dbReference type="SAM" id="MobiDB-lite"/>
    </source>
</evidence>
<feature type="region of interest" description="Disordered" evidence="1">
    <location>
        <begin position="93"/>
        <end position="137"/>
    </location>
</feature>